<feature type="region of interest" description="Disordered" evidence="1">
    <location>
        <begin position="273"/>
        <end position="296"/>
    </location>
</feature>
<dbReference type="Pfam" id="PF01904">
    <property type="entry name" value="DUF72"/>
    <property type="match status" value="1"/>
</dbReference>
<evidence type="ECO:0000256" key="1">
    <source>
        <dbReference type="SAM" id="MobiDB-lite"/>
    </source>
</evidence>
<evidence type="ECO:0000313" key="2">
    <source>
        <dbReference type="EMBL" id="MBY6276232.1"/>
    </source>
</evidence>
<gene>
    <name evidence="2" type="ORF">CWE10_08420</name>
</gene>
<dbReference type="Gene3D" id="3.20.20.410">
    <property type="entry name" value="Protein of unknown function UPF0759"/>
    <property type="match status" value="1"/>
</dbReference>
<evidence type="ECO:0000313" key="3">
    <source>
        <dbReference type="Proteomes" id="UP000732377"/>
    </source>
</evidence>
<comment type="caution">
    <text evidence="2">The sequence shown here is derived from an EMBL/GenBank/DDBJ whole genome shotgun (WGS) entry which is preliminary data.</text>
</comment>
<accession>A0A953LJT2</accession>
<dbReference type="PANTHER" id="PTHR30348">
    <property type="entry name" value="UNCHARACTERIZED PROTEIN YECE"/>
    <property type="match status" value="1"/>
</dbReference>
<sequence length="296" mass="34431">MARIRVGTCAWSDHEEYYPPGLPPRERLSYYARHFSLVEVDSTFYRLQPARWFESWAERTPPDFRFNVKAYGAMTRHHREPRPGEEDVVEVFRRFDASVQPLREAGKLGALHFQFPPWFTCTEEARAWVRFCREFFADDLVAVEFRHVSWFRGESRDATLEFLRELRAVHVACDAPQVGTGTVPQVVAVTDPRLAIVRFHGRNAQTWYVKATTTAQRFDYLYSQEELAEWLPAIRDVLAPGAAEVHLLMNNNRANYAVRNALDLMELLGLQTPPRDERGVPLPPGRPRRTEQLRLF</sequence>
<dbReference type="RefSeq" id="WP_273379230.1">
    <property type="nucleotide sequence ID" value="NZ_PIUK01000067.1"/>
</dbReference>
<name>A0A953LJT2_SYMTR</name>
<reference evidence="2" key="1">
    <citation type="submission" date="2017-11" db="EMBL/GenBank/DDBJ databases">
        <title>Three new genomes from thermophilic consortium.</title>
        <authorList>
            <person name="Quaggio R."/>
            <person name="Amgarten D."/>
            <person name="Setubal J.C."/>
        </authorList>
    </citation>
    <scope>NUCLEOTIDE SEQUENCE</scope>
    <source>
        <strain evidence="2">ZCTH01-B2</strain>
    </source>
</reference>
<dbReference type="Proteomes" id="UP000732377">
    <property type="component" value="Unassembled WGS sequence"/>
</dbReference>
<proteinExistence type="predicted"/>
<organism evidence="2 3">
    <name type="scientific">Symbiobacterium thermophilum</name>
    <dbReference type="NCBI Taxonomy" id="2734"/>
    <lineage>
        <taxon>Bacteria</taxon>
        <taxon>Bacillati</taxon>
        <taxon>Bacillota</taxon>
        <taxon>Clostridia</taxon>
        <taxon>Eubacteriales</taxon>
        <taxon>Symbiobacteriaceae</taxon>
        <taxon>Symbiobacterium</taxon>
    </lineage>
</organism>
<dbReference type="InterPro" id="IPR036520">
    <property type="entry name" value="UPF0759_sf"/>
</dbReference>
<dbReference type="InterPro" id="IPR002763">
    <property type="entry name" value="DUF72"/>
</dbReference>
<protein>
    <submittedName>
        <fullName evidence="2">DUF72 domain-containing protein</fullName>
    </submittedName>
</protein>
<dbReference type="AlphaFoldDB" id="A0A953LJT2"/>
<dbReference type="EMBL" id="PIUK01000067">
    <property type="protein sequence ID" value="MBY6276232.1"/>
    <property type="molecule type" value="Genomic_DNA"/>
</dbReference>
<dbReference type="PANTHER" id="PTHR30348:SF13">
    <property type="entry name" value="UPF0759 PROTEIN YUNF"/>
    <property type="match status" value="1"/>
</dbReference>
<dbReference type="SUPFAM" id="SSF117396">
    <property type="entry name" value="TM1631-like"/>
    <property type="match status" value="1"/>
</dbReference>